<sequence>MPSRPPKPLPARTPYSSSANRISKPLRPSHTHRPKPSRFTRLAVSHILTHLSTPLSTLNPTSLRRIIHEQMDELLELKDEVEMEEVVEGMRKLGSEVVNESVEGLSEAVLEDEEFDGEFDGEESDEEEGSVEKYEDTMSGAVETEWSSDVEDEVDAAFFPLPDDQSEDEDDKSGDEVDGDEPPPDDEKEQRLPDI</sequence>
<evidence type="ECO:0000313" key="3">
    <source>
        <dbReference type="Proteomes" id="UP001305779"/>
    </source>
</evidence>
<feature type="compositionally biased region" description="Pro residues" evidence="1">
    <location>
        <begin position="1"/>
        <end position="11"/>
    </location>
</feature>
<feature type="compositionally biased region" description="Acidic residues" evidence="1">
    <location>
        <begin position="109"/>
        <end position="129"/>
    </location>
</feature>
<reference evidence="2 3" key="1">
    <citation type="journal article" date="2023" name="G3 (Bethesda)">
        <title>A chromosome-level genome assembly of Zasmidium syzygii isolated from banana leaves.</title>
        <authorList>
            <person name="van Westerhoven A.C."/>
            <person name="Mehrabi R."/>
            <person name="Talebi R."/>
            <person name="Steentjes M.B.F."/>
            <person name="Corcolon B."/>
            <person name="Chong P.A."/>
            <person name="Kema G.H.J."/>
            <person name="Seidl M.F."/>
        </authorList>
    </citation>
    <scope>NUCLEOTIDE SEQUENCE [LARGE SCALE GENOMIC DNA]</scope>
    <source>
        <strain evidence="2 3">P124</strain>
    </source>
</reference>
<feature type="compositionally biased region" description="Acidic residues" evidence="1">
    <location>
        <begin position="164"/>
        <end position="187"/>
    </location>
</feature>
<name>A0ABR0F0B4_ZASCE</name>
<organism evidence="2 3">
    <name type="scientific">Zasmidium cellare</name>
    <name type="common">Wine cellar mold</name>
    <name type="synonym">Racodium cellare</name>
    <dbReference type="NCBI Taxonomy" id="395010"/>
    <lineage>
        <taxon>Eukaryota</taxon>
        <taxon>Fungi</taxon>
        <taxon>Dikarya</taxon>
        <taxon>Ascomycota</taxon>
        <taxon>Pezizomycotina</taxon>
        <taxon>Dothideomycetes</taxon>
        <taxon>Dothideomycetidae</taxon>
        <taxon>Mycosphaerellales</taxon>
        <taxon>Mycosphaerellaceae</taxon>
        <taxon>Zasmidium</taxon>
    </lineage>
</organism>
<protein>
    <submittedName>
        <fullName evidence="2">Uncharacterized protein</fullName>
    </submittedName>
</protein>
<feature type="compositionally biased region" description="Basic residues" evidence="1">
    <location>
        <begin position="27"/>
        <end position="37"/>
    </location>
</feature>
<accession>A0ABR0F0B4</accession>
<dbReference type="EMBL" id="JAXOVC010000001">
    <property type="protein sequence ID" value="KAK4507257.1"/>
    <property type="molecule type" value="Genomic_DNA"/>
</dbReference>
<keyword evidence="3" id="KW-1185">Reference proteome</keyword>
<comment type="caution">
    <text evidence="2">The sequence shown here is derived from an EMBL/GenBank/DDBJ whole genome shotgun (WGS) entry which is preliminary data.</text>
</comment>
<evidence type="ECO:0000313" key="2">
    <source>
        <dbReference type="EMBL" id="KAK4507257.1"/>
    </source>
</evidence>
<dbReference type="Proteomes" id="UP001305779">
    <property type="component" value="Unassembled WGS sequence"/>
</dbReference>
<feature type="region of interest" description="Disordered" evidence="1">
    <location>
        <begin position="107"/>
        <end position="195"/>
    </location>
</feature>
<proteinExistence type="predicted"/>
<feature type="compositionally biased region" description="Acidic residues" evidence="1">
    <location>
        <begin position="146"/>
        <end position="155"/>
    </location>
</feature>
<evidence type="ECO:0000256" key="1">
    <source>
        <dbReference type="SAM" id="MobiDB-lite"/>
    </source>
</evidence>
<gene>
    <name evidence="2" type="ORF">PRZ48_000992</name>
</gene>
<feature type="region of interest" description="Disordered" evidence="1">
    <location>
        <begin position="1"/>
        <end position="37"/>
    </location>
</feature>